<evidence type="ECO:0000313" key="2">
    <source>
        <dbReference type="EMBL" id="XAM42344.1"/>
    </source>
</evidence>
<protein>
    <submittedName>
        <fullName evidence="2">Uncharacterized protein</fullName>
    </submittedName>
</protein>
<evidence type="ECO:0000313" key="3">
    <source>
        <dbReference type="Proteomes" id="UP001477947"/>
    </source>
</evidence>
<proteinExistence type="predicted"/>
<organism evidence="2 3">
    <name type="scientific">Terrisporobacter petrolearius</name>
    <dbReference type="NCBI Taxonomy" id="1460447"/>
    <lineage>
        <taxon>Bacteria</taxon>
        <taxon>Bacillati</taxon>
        <taxon>Bacillota</taxon>
        <taxon>Clostridia</taxon>
        <taxon>Peptostreptococcales</taxon>
        <taxon>Peptostreptococcaceae</taxon>
        <taxon>Terrisporobacter</taxon>
    </lineage>
</organism>
<name>A0ABZ3FI08_9FIRM</name>
<feature type="signal peptide" evidence="1">
    <location>
        <begin position="1"/>
        <end position="25"/>
    </location>
</feature>
<evidence type="ECO:0000256" key="1">
    <source>
        <dbReference type="SAM" id="SignalP"/>
    </source>
</evidence>
<dbReference type="EMBL" id="CP154622">
    <property type="protein sequence ID" value="XAM42344.1"/>
    <property type="molecule type" value="Genomic_DNA"/>
</dbReference>
<sequence>MKKKCILVSLLLISLFMTNNYTSFAAQSELSVPPMYKNLKGKDELVGFLNEIGTLRININTIIITPATVKENSSKIKREINFYISELSSIENSIKMFDKKYNNSQPDLLFSQQISIILNSYKMSLYQQLALIDGIMSNEVEATHLFHSDYLTYIYYYLNLGDQLIAYIETFYNL</sequence>
<feature type="chain" id="PRO_5045781846" evidence="1">
    <location>
        <begin position="26"/>
        <end position="174"/>
    </location>
</feature>
<gene>
    <name evidence="2" type="ORF">TPELB_26570</name>
</gene>
<keyword evidence="3" id="KW-1185">Reference proteome</keyword>
<dbReference type="Proteomes" id="UP001477947">
    <property type="component" value="Chromosome"/>
</dbReference>
<keyword evidence="1" id="KW-0732">Signal</keyword>
<accession>A0ABZ3FI08</accession>
<reference evidence="2 3" key="1">
    <citation type="submission" date="2024-04" db="EMBL/GenBank/DDBJ databases">
        <title>Isolation and characterization of novel acetogenic strains of the genera Terrisporobacter and Acetoanaerobium.</title>
        <authorList>
            <person name="Boeer T."/>
            <person name="Schueler M.A."/>
            <person name="Lueschen A."/>
            <person name="Eysell L."/>
            <person name="Droege J."/>
            <person name="Heinemann M."/>
            <person name="Engelhardt L."/>
            <person name="Basen M."/>
            <person name="Daniel R."/>
        </authorList>
    </citation>
    <scope>NUCLEOTIDE SEQUENCE [LARGE SCALE GENOMIC DNA]</scope>
    <source>
        <strain evidence="2 3">ELB</strain>
    </source>
</reference>